<evidence type="ECO:0000313" key="3">
    <source>
        <dbReference type="EMBL" id="OWR04629.1"/>
    </source>
</evidence>
<evidence type="ECO:0000256" key="1">
    <source>
        <dbReference type="SAM" id="MobiDB-lite"/>
    </source>
</evidence>
<dbReference type="EMBL" id="NISI01000002">
    <property type="protein sequence ID" value="OWR04629.1"/>
    <property type="molecule type" value="Genomic_DNA"/>
</dbReference>
<comment type="caution">
    <text evidence="3">The sequence shown here is derived from an EMBL/GenBank/DDBJ whole genome shotgun (WGS) entry which is preliminary data.</text>
</comment>
<sequence>MLPMTPRLVLTTVLCTLFAHAGHAQPLAPAPAASGPIKWGSSPTVPAPSALSNPQPSAFPARPVTALPLTRGAPAAAQPPSVGAHTLAPTQAPELKTPQDLAGLSDTQPVRYEGRTTTIKALRESSPPQVLSRGSAGVTQAQWTRTVRGQALNIAGGSPAGQLAAANAALRQAVERSAVGGAASDLLRPSSGAPSVQRCNGVDYVQRSAANAPPLAGPQVLNLKQSHIGPGGAVVLNGLCFGASPGRVRLIGNFPGGQLLLSTPVWRHDVVYAEIPQVNGVASHNVVVQLLDARGVLANEMPGLWDTPAQSFEVDSARVWEVAQCGNNQPPFDALCRSGATLNPSVDAKTLSALLLLEPSRWLDEALPATAIGALHRRIDVDRPVEPFQGRDVYRLKAPAGCVAEKTFWSPTLNAAATGFTATHLDERTVAVDWRADFCVKYGWALDHDWSCIGNYMSRKTVISCPAGTTLP</sequence>
<gene>
    <name evidence="3" type="ORF">CDO81_08585</name>
</gene>
<name>A0A254N9C8_9BURK</name>
<feature type="signal peptide" evidence="2">
    <location>
        <begin position="1"/>
        <end position="21"/>
    </location>
</feature>
<keyword evidence="4" id="KW-1185">Reference proteome</keyword>
<evidence type="ECO:0008006" key="5">
    <source>
        <dbReference type="Google" id="ProtNLM"/>
    </source>
</evidence>
<organism evidence="3 4">
    <name type="scientific">Roseateles puraquae</name>
    <dbReference type="NCBI Taxonomy" id="431059"/>
    <lineage>
        <taxon>Bacteria</taxon>
        <taxon>Pseudomonadati</taxon>
        <taxon>Pseudomonadota</taxon>
        <taxon>Betaproteobacteria</taxon>
        <taxon>Burkholderiales</taxon>
        <taxon>Sphaerotilaceae</taxon>
        <taxon>Roseateles</taxon>
    </lineage>
</organism>
<accession>A0A254N9C8</accession>
<evidence type="ECO:0000256" key="2">
    <source>
        <dbReference type="SAM" id="SignalP"/>
    </source>
</evidence>
<dbReference type="AlphaFoldDB" id="A0A254N9C8"/>
<protein>
    <recommendedName>
        <fullName evidence="5">IPT/TIG domain-containing protein</fullName>
    </recommendedName>
</protein>
<dbReference type="Proteomes" id="UP000197446">
    <property type="component" value="Unassembled WGS sequence"/>
</dbReference>
<proteinExistence type="predicted"/>
<feature type="chain" id="PRO_5012219828" description="IPT/TIG domain-containing protein" evidence="2">
    <location>
        <begin position="22"/>
        <end position="472"/>
    </location>
</feature>
<keyword evidence="2" id="KW-0732">Signal</keyword>
<feature type="region of interest" description="Disordered" evidence="1">
    <location>
        <begin position="26"/>
        <end position="62"/>
    </location>
</feature>
<reference evidence="3 4" key="1">
    <citation type="journal article" date="2007" name="Int. J. Syst. Evol. Microbiol.">
        <title>Description of Pelomonas aquatica sp. nov. and Pelomonas puraquae sp. nov., isolated from industrial and haemodialysis water.</title>
        <authorList>
            <person name="Gomila M."/>
            <person name="Bowien B."/>
            <person name="Falsen E."/>
            <person name="Moore E.R."/>
            <person name="Lalucat J."/>
        </authorList>
    </citation>
    <scope>NUCLEOTIDE SEQUENCE [LARGE SCALE GENOMIC DNA]</scope>
    <source>
        <strain evidence="3 4">CCUG 52769</strain>
    </source>
</reference>
<evidence type="ECO:0000313" key="4">
    <source>
        <dbReference type="Proteomes" id="UP000197446"/>
    </source>
</evidence>